<feature type="transmembrane region" description="Helical" evidence="11">
    <location>
        <begin position="674"/>
        <end position="694"/>
    </location>
</feature>
<evidence type="ECO:0000313" key="13">
    <source>
        <dbReference type="Proteomes" id="UP001652622"/>
    </source>
</evidence>
<keyword evidence="13" id="KW-1185">Reference proteome</keyword>
<evidence type="ECO:0000256" key="5">
    <source>
        <dbReference type="ARBA" id="ARBA00022989"/>
    </source>
</evidence>
<evidence type="ECO:0000256" key="1">
    <source>
        <dbReference type="ARBA" id="ARBA00004651"/>
    </source>
</evidence>
<dbReference type="InterPro" id="IPR000337">
    <property type="entry name" value="GPCR_3"/>
</dbReference>
<dbReference type="InterPro" id="IPR011500">
    <property type="entry name" value="GPCR_3_9-Cys_dom"/>
</dbReference>
<dbReference type="PANTHER" id="PTHR24061:SF599">
    <property type="entry name" value="G-PROTEIN COUPLED RECEPTORS FAMILY 3 PROFILE DOMAIN-CONTAINING PROTEIN"/>
    <property type="match status" value="1"/>
</dbReference>
<evidence type="ECO:0000256" key="2">
    <source>
        <dbReference type="ARBA" id="ARBA00022475"/>
    </source>
</evidence>
<dbReference type="InterPro" id="IPR038550">
    <property type="entry name" value="GPCR_3_9-Cys_sf"/>
</dbReference>
<dbReference type="PROSITE" id="PS00981">
    <property type="entry name" value="G_PROTEIN_RECEP_F3_3"/>
    <property type="match status" value="1"/>
</dbReference>
<sequence>MLLLILLQRPQEVHGRLDPKNLLSPKKAKLESENHYRPGEVLIGAIVSAVKKINQDFHVLPNITLGYSIYENYYHAGRTADALLGLLSDGETKIPNYNCGRQRNALAVLEGADTDISIQISTMLRTYKIPQVSYNFAAQMLSDKIRFPFFHPMLPAEGFQYPGIVKLLLHFRWTLVGLMAPDTDNGQNFMRTMTSMLIRNDICPVIAETFSTSYRKKFIDRNPYRSWRQVNVFLYAADKDMITGGVSILRLVFKSFEQPVIGKDTFSVKVWRRCRETGELEALSQENIDAIQSLGGYLTYNTIWAVARAIHAASTLSSKRTRIKGGKNMETPKPWQYYNNSINGMFLEEKGDLSANLDIVKWEAMVNKSFRRVIFGSLEKQGSLDFTFMIHQNATAEMERLKKPLPPSRCVESCVPGFVKVTQEEKPICCYDCHPCAEGTISTKADAEKCSKCPEDQYPNIQKNNCVSKIETFLSYQENLGIILASLALFLSLITSFILRILIKFQETPIVKANNRDLSYILLVSLLLSFLTSFLFIGQPTRATCLLRQTAFSIVFSLAVSAVLAKTITVVLAFLATKPGNKWQRWLGKSLANFIVFSCTGLQVVICSIYLGTSPPFPDSDLRSQPGEIILQCNEGSVTMFYGVLGYMGLLATICFLMAFLARNLPGAFNEAKLITFSMLVFCSVWITFVPTYLSTKGKYVVAVQVFSILASSAGLLGCIFIPKCYIILLRPNLNRKEHLMSNI</sequence>
<feature type="transmembrane region" description="Helical" evidence="11">
    <location>
        <begin position="700"/>
        <end position="729"/>
    </location>
</feature>
<evidence type="ECO:0000256" key="9">
    <source>
        <dbReference type="ARBA" id="ARBA00023180"/>
    </source>
</evidence>
<evidence type="ECO:0000256" key="8">
    <source>
        <dbReference type="ARBA" id="ARBA00023170"/>
    </source>
</evidence>
<evidence type="ECO:0000256" key="10">
    <source>
        <dbReference type="ARBA" id="ARBA00023224"/>
    </source>
</evidence>
<dbReference type="CDD" id="cd15283">
    <property type="entry name" value="7tmC_V2R_pheromone"/>
    <property type="match status" value="1"/>
</dbReference>
<evidence type="ECO:0000256" key="11">
    <source>
        <dbReference type="SAM" id="Phobius"/>
    </source>
</evidence>
<feature type="transmembrane region" description="Helical" evidence="11">
    <location>
        <begin position="480"/>
        <end position="499"/>
    </location>
</feature>
<reference evidence="14" key="1">
    <citation type="submission" date="2025-08" db="UniProtKB">
        <authorList>
            <consortium name="RefSeq"/>
        </authorList>
    </citation>
    <scope>IDENTIFICATION</scope>
    <source>
        <tissue evidence="14">Blood</tissue>
    </source>
</reference>
<feature type="transmembrane region" description="Helical" evidence="11">
    <location>
        <begin position="587"/>
        <end position="611"/>
    </location>
</feature>
<gene>
    <name evidence="14" type="primary">LOC117657916</name>
</gene>
<feature type="transmembrane region" description="Helical" evidence="11">
    <location>
        <begin position="551"/>
        <end position="575"/>
    </location>
</feature>
<keyword evidence="7 11" id="KW-0472">Membrane</keyword>
<dbReference type="PRINTS" id="PR01535">
    <property type="entry name" value="VOMERONASL2R"/>
</dbReference>
<dbReference type="RefSeq" id="XP_060539030.1">
    <property type="nucleotide sequence ID" value="XM_060683047.1"/>
</dbReference>
<dbReference type="SUPFAM" id="SSF53822">
    <property type="entry name" value="Periplasmic binding protein-like I"/>
    <property type="match status" value="1"/>
</dbReference>
<keyword evidence="5 11" id="KW-1133">Transmembrane helix</keyword>
<dbReference type="InterPro" id="IPR028082">
    <property type="entry name" value="Peripla_BP_I"/>
</dbReference>
<accession>A0ABM3YSD4</accession>
<keyword evidence="3 11" id="KW-0812">Transmembrane</keyword>
<feature type="domain" description="G-protein coupled receptors family 3 profile" evidence="12">
    <location>
        <begin position="480"/>
        <end position="744"/>
    </location>
</feature>
<dbReference type="PRINTS" id="PR00248">
    <property type="entry name" value="GPCRMGR"/>
</dbReference>
<proteinExistence type="predicted"/>
<keyword evidence="9" id="KW-0325">Glycoprotein</keyword>
<feature type="transmembrane region" description="Helical" evidence="11">
    <location>
        <begin position="520"/>
        <end position="539"/>
    </location>
</feature>
<keyword evidence="10" id="KW-0807">Transducer</keyword>
<evidence type="ECO:0000256" key="7">
    <source>
        <dbReference type="ARBA" id="ARBA00023136"/>
    </source>
</evidence>
<protein>
    <submittedName>
        <fullName evidence="14">Vomeronasal type-2 receptor 26-like</fullName>
    </submittedName>
</protein>
<dbReference type="PANTHER" id="PTHR24061">
    <property type="entry name" value="CALCIUM-SENSING RECEPTOR-RELATED"/>
    <property type="match status" value="1"/>
</dbReference>
<dbReference type="Pfam" id="PF01094">
    <property type="entry name" value="ANF_receptor"/>
    <property type="match status" value="1"/>
</dbReference>
<dbReference type="InterPro" id="IPR000068">
    <property type="entry name" value="GPCR_3_Ca_sens_rcpt-rel"/>
</dbReference>
<evidence type="ECO:0000256" key="3">
    <source>
        <dbReference type="ARBA" id="ARBA00022692"/>
    </source>
</evidence>
<dbReference type="Proteomes" id="UP001652622">
    <property type="component" value="Unplaced"/>
</dbReference>
<keyword evidence="6" id="KW-0297">G-protein coupled receptor</keyword>
<evidence type="ECO:0000313" key="14">
    <source>
        <dbReference type="RefSeq" id="XP_060539030.1"/>
    </source>
</evidence>
<dbReference type="Gene3D" id="2.10.50.30">
    <property type="entry name" value="GPCR, family 3, nine cysteines domain"/>
    <property type="match status" value="1"/>
</dbReference>
<name>A0ABM3YSD4_PANGU</name>
<dbReference type="InterPro" id="IPR017978">
    <property type="entry name" value="GPCR_3_C"/>
</dbReference>
<dbReference type="PROSITE" id="PS50259">
    <property type="entry name" value="G_PROTEIN_RECEP_F3_4"/>
    <property type="match status" value="1"/>
</dbReference>
<organism evidence="13 14">
    <name type="scientific">Pantherophis guttatus</name>
    <name type="common">Corn snake</name>
    <name type="synonym">Elaphe guttata</name>
    <dbReference type="NCBI Taxonomy" id="94885"/>
    <lineage>
        <taxon>Eukaryota</taxon>
        <taxon>Metazoa</taxon>
        <taxon>Chordata</taxon>
        <taxon>Craniata</taxon>
        <taxon>Vertebrata</taxon>
        <taxon>Euteleostomi</taxon>
        <taxon>Lepidosauria</taxon>
        <taxon>Squamata</taxon>
        <taxon>Bifurcata</taxon>
        <taxon>Unidentata</taxon>
        <taxon>Episquamata</taxon>
        <taxon>Toxicofera</taxon>
        <taxon>Serpentes</taxon>
        <taxon>Colubroidea</taxon>
        <taxon>Colubridae</taxon>
        <taxon>Colubrinae</taxon>
        <taxon>Pantherophis</taxon>
    </lineage>
</organism>
<dbReference type="InterPro" id="IPR023298">
    <property type="entry name" value="ATPase_P-typ_TM_dom_sf"/>
</dbReference>
<dbReference type="Gene3D" id="3.40.50.2300">
    <property type="match status" value="4"/>
</dbReference>
<dbReference type="SUPFAM" id="SSF57184">
    <property type="entry name" value="Growth factor receptor domain"/>
    <property type="match status" value="1"/>
</dbReference>
<dbReference type="InterPro" id="IPR001828">
    <property type="entry name" value="ANF_lig-bd_rcpt"/>
</dbReference>
<keyword evidence="2" id="KW-1003">Cell membrane</keyword>
<dbReference type="Pfam" id="PF00003">
    <property type="entry name" value="7tm_3"/>
    <property type="match status" value="1"/>
</dbReference>
<evidence type="ECO:0000259" key="12">
    <source>
        <dbReference type="PROSITE" id="PS50259"/>
    </source>
</evidence>
<evidence type="ECO:0000256" key="4">
    <source>
        <dbReference type="ARBA" id="ARBA00022729"/>
    </source>
</evidence>
<dbReference type="InterPro" id="IPR009030">
    <property type="entry name" value="Growth_fac_rcpt_cys_sf"/>
</dbReference>
<dbReference type="InterPro" id="IPR017979">
    <property type="entry name" value="GPCR_3_CS"/>
</dbReference>
<feature type="transmembrane region" description="Helical" evidence="11">
    <location>
        <begin position="640"/>
        <end position="662"/>
    </location>
</feature>
<dbReference type="SUPFAM" id="SSF81665">
    <property type="entry name" value="Calcium ATPase, transmembrane domain M"/>
    <property type="match status" value="1"/>
</dbReference>
<dbReference type="Pfam" id="PF07562">
    <property type="entry name" value="NCD3G"/>
    <property type="match status" value="1"/>
</dbReference>
<keyword evidence="4" id="KW-0732">Signal</keyword>
<keyword evidence="8" id="KW-0675">Receptor</keyword>
<dbReference type="InterPro" id="IPR004073">
    <property type="entry name" value="GPCR_3_vmron_rcpt_2"/>
</dbReference>
<evidence type="ECO:0000256" key="6">
    <source>
        <dbReference type="ARBA" id="ARBA00023040"/>
    </source>
</evidence>
<dbReference type="GeneID" id="117657916"/>
<comment type="subcellular location">
    <subcellularLocation>
        <location evidence="1">Cell membrane</location>
        <topology evidence="1">Multi-pass membrane protein</topology>
    </subcellularLocation>
</comment>